<organism evidence="1 2">
    <name type="scientific">Halteria grandinella</name>
    <dbReference type="NCBI Taxonomy" id="5974"/>
    <lineage>
        <taxon>Eukaryota</taxon>
        <taxon>Sar</taxon>
        <taxon>Alveolata</taxon>
        <taxon>Ciliophora</taxon>
        <taxon>Intramacronucleata</taxon>
        <taxon>Spirotrichea</taxon>
        <taxon>Stichotrichia</taxon>
        <taxon>Sporadotrichida</taxon>
        <taxon>Halteriidae</taxon>
        <taxon>Halteria</taxon>
    </lineage>
</organism>
<dbReference type="EMBL" id="RRYP01000086">
    <property type="protein sequence ID" value="TNV88033.1"/>
    <property type="molecule type" value="Genomic_DNA"/>
</dbReference>
<name>A0A8J8P6W4_HALGN</name>
<proteinExistence type="predicted"/>
<protein>
    <submittedName>
        <fullName evidence="1">Uncharacterized protein</fullName>
    </submittedName>
</protein>
<evidence type="ECO:0000313" key="2">
    <source>
        <dbReference type="Proteomes" id="UP000785679"/>
    </source>
</evidence>
<sequence length="72" mass="7804">MGRGGTLLCTAACPAARGWTFRRGTILRLAGASIWGSGARQGIYMRGAQRCLTMTRWAQCSIANRPQRTICS</sequence>
<accession>A0A8J8P6W4</accession>
<dbReference type="Proteomes" id="UP000785679">
    <property type="component" value="Unassembled WGS sequence"/>
</dbReference>
<gene>
    <name evidence="1" type="ORF">FGO68_gene5293</name>
</gene>
<reference evidence="1" key="1">
    <citation type="submission" date="2019-06" db="EMBL/GenBank/DDBJ databases">
        <authorList>
            <person name="Zheng W."/>
        </authorList>
    </citation>
    <scope>NUCLEOTIDE SEQUENCE</scope>
    <source>
        <strain evidence="1">QDHG01</strain>
    </source>
</reference>
<keyword evidence="2" id="KW-1185">Reference proteome</keyword>
<dbReference type="AlphaFoldDB" id="A0A8J8P6W4"/>
<evidence type="ECO:0000313" key="1">
    <source>
        <dbReference type="EMBL" id="TNV88033.1"/>
    </source>
</evidence>
<comment type="caution">
    <text evidence="1">The sequence shown here is derived from an EMBL/GenBank/DDBJ whole genome shotgun (WGS) entry which is preliminary data.</text>
</comment>